<dbReference type="InterPro" id="IPR007763">
    <property type="entry name" value="NDUFA12"/>
</dbReference>
<protein>
    <submittedName>
        <fullName evidence="1">NADH:ubiquinone oxidoreductase subunit NDUFA12</fullName>
    </submittedName>
</protein>
<dbReference type="Pfam" id="PF05071">
    <property type="entry name" value="NDUFA12"/>
    <property type="match status" value="1"/>
</dbReference>
<dbReference type="RefSeq" id="WP_194212328.1">
    <property type="nucleotide sequence ID" value="NZ_CP061205.1"/>
</dbReference>
<dbReference type="EMBL" id="JBHRSL010000002">
    <property type="protein sequence ID" value="MFC3050936.1"/>
    <property type="molecule type" value="Genomic_DNA"/>
</dbReference>
<dbReference type="Proteomes" id="UP001595444">
    <property type="component" value="Unassembled WGS sequence"/>
</dbReference>
<reference evidence="2" key="1">
    <citation type="journal article" date="2019" name="Int. J. Syst. Evol. Microbiol.">
        <title>The Global Catalogue of Microorganisms (GCM) 10K type strain sequencing project: providing services to taxonomists for standard genome sequencing and annotation.</title>
        <authorList>
            <consortium name="The Broad Institute Genomics Platform"/>
            <consortium name="The Broad Institute Genome Sequencing Center for Infectious Disease"/>
            <person name="Wu L."/>
            <person name="Ma J."/>
        </authorList>
    </citation>
    <scope>NUCLEOTIDE SEQUENCE [LARGE SCALE GENOMIC DNA]</scope>
    <source>
        <strain evidence="2">KCTC 62164</strain>
    </source>
</reference>
<sequence>MGSLIKSIFTSPIFTWWNSATFGTRLFTSRKGEKVGTDDQGNIYYREKNGKRRWVIYKNGPVEASRVPAEWHGWLHYTHDIPPTEQMPVVKAWEKEHLPNLTGTVDAFKTTPRRVEPEYEAWHP</sequence>
<evidence type="ECO:0000313" key="1">
    <source>
        <dbReference type="EMBL" id="MFC3050936.1"/>
    </source>
</evidence>
<gene>
    <name evidence="1" type="ORF">ACFOKA_03345</name>
</gene>
<dbReference type="NCBIfam" id="NF006040">
    <property type="entry name" value="PRK08183.1"/>
    <property type="match status" value="1"/>
</dbReference>
<organism evidence="1 2">
    <name type="scientific">Kordiimonas pumila</name>
    <dbReference type="NCBI Taxonomy" id="2161677"/>
    <lineage>
        <taxon>Bacteria</taxon>
        <taxon>Pseudomonadati</taxon>
        <taxon>Pseudomonadota</taxon>
        <taxon>Alphaproteobacteria</taxon>
        <taxon>Kordiimonadales</taxon>
        <taxon>Kordiimonadaceae</taxon>
        <taxon>Kordiimonas</taxon>
    </lineage>
</organism>
<evidence type="ECO:0000313" key="2">
    <source>
        <dbReference type="Proteomes" id="UP001595444"/>
    </source>
</evidence>
<keyword evidence="2" id="KW-1185">Reference proteome</keyword>
<dbReference type="PANTHER" id="PTHR12910:SF2">
    <property type="entry name" value="NADH DEHYDROGENASE [UBIQUINONE] 1 ALPHA SUBCOMPLEX SUBUNIT 12"/>
    <property type="match status" value="1"/>
</dbReference>
<name>A0ABV7D291_9PROT</name>
<dbReference type="PANTHER" id="PTHR12910">
    <property type="entry name" value="NADH-UBIQUINONE OXIDOREDUCTASE SUBUNIT B17.2"/>
    <property type="match status" value="1"/>
</dbReference>
<proteinExistence type="predicted"/>
<accession>A0ABV7D291</accession>
<comment type="caution">
    <text evidence="1">The sequence shown here is derived from an EMBL/GenBank/DDBJ whole genome shotgun (WGS) entry which is preliminary data.</text>
</comment>